<dbReference type="Proteomes" id="UP000295238">
    <property type="component" value="Unassembled WGS sequence"/>
</dbReference>
<organism evidence="4 5">
    <name type="scientific">Rhizobium deserti</name>
    <dbReference type="NCBI Taxonomy" id="2547961"/>
    <lineage>
        <taxon>Bacteria</taxon>
        <taxon>Pseudomonadati</taxon>
        <taxon>Pseudomonadota</taxon>
        <taxon>Alphaproteobacteria</taxon>
        <taxon>Hyphomicrobiales</taxon>
        <taxon>Rhizobiaceae</taxon>
        <taxon>Rhizobium/Agrobacterium group</taxon>
        <taxon>Rhizobium</taxon>
    </lineage>
</organism>
<reference evidence="4 5" key="1">
    <citation type="submission" date="2019-03" db="EMBL/GenBank/DDBJ databases">
        <title>Rhizobium sp. nov., an bacterium isolated from biocrust in Mu Us Desert.</title>
        <authorList>
            <person name="Lixiong L."/>
        </authorList>
    </citation>
    <scope>NUCLEOTIDE SEQUENCE [LARGE SCALE GENOMIC DNA]</scope>
    <source>
        <strain evidence="4 5">SPY-1</strain>
    </source>
</reference>
<dbReference type="RefSeq" id="WP_133317468.1">
    <property type="nucleotide sequence ID" value="NZ_SMTL01000005.1"/>
</dbReference>
<keyword evidence="1" id="KW-0175">Coiled coil</keyword>
<dbReference type="EMBL" id="SMTL01000005">
    <property type="protein sequence ID" value="TDK32128.1"/>
    <property type="molecule type" value="Genomic_DNA"/>
</dbReference>
<feature type="region of interest" description="Disordered" evidence="2">
    <location>
        <begin position="77"/>
        <end position="175"/>
    </location>
</feature>
<gene>
    <name evidence="4" type="ORF">E2F50_17445</name>
</gene>
<evidence type="ECO:0000256" key="1">
    <source>
        <dbReference type="SAM" id="Coils"/>
    </source>
</evidence>
<feature type="compositionally biased region" description="Basic and acidic residues" evidence="2">
    <location>
        <begin position="77"/>
        <end position="127"/>
    </location>
</feature>
<dbReference type="OrthoDB" id="7322641at2"/>
<dbReference type="Pfam" id="PF14410">
    <property type="entry name" value="GH-E"/>
    <property type="match status" value="1"/>
</dbReference>
<feature type="compositionally biased region" description="Basic and acidic residues" evidence="2">
    <location>
        <begin position="138"/>
        <end position="154"/>
    </location>
</feature>
<feature type="domain" description="Toxin YqcG C-terminal" evidence="3">
    <location>
        <begin position="97"/>
        <end position="166"/>
    </location>
</feature>
<dbReference type="AlphaFoldDB" id="A0A4R5UAR4"/>
<evidence type="ECO:0000259" key="3">
    <source>
        <dbReference type="Pfam" id="PF14410"/>
    </source>
</evidence>
<protein>
    <recommendedName>
        <fullName evidence="3">Toxin YqcG C-terminal domain-containing protein</fullName>
    </recommendedName>
</protein>
<dbReference type="InterPro" id="IPR026835">
    <property type="entry name" value="YqcG_C"/>
</dbReference>
<comment type="caution">
    <text evidence="4">The sequence shown here is derived from an EMBL/GenBank/DDBJ whole genome shotgun (WGS) entry which is preliminary data.</text>
</comment>
<evidence type="ECO:0000313" key="4">
    <source>
        <dbReference type="EMBL" id="TDK32128.1"/>
    </source>
</evidence>
<evidence type="ECO:0000256" key="2">
    <source>
        <dbReference type="SAM" id="MobiDB-lite"/>
    </source>
</evidence>
<accession>A0A4R5UAR4</accession>
<evidence type="ECO:0000313" key="5">
    <source>
        <dbReference type="Proteomes" id="UP000295238"/>
    </source>
</evidence>
<feature type="coiled-coil region" evidence="1">
    <location>
        <begin position="32"/>
        <end position="69"/>
    </location>
</feature>
<proteinExistence type="predicted"/>
<sequence length="175" mass="19600">MVLPLIVGAAAAGRLAIMGYRAYKAYKSAQRLKSLADNARKAKALADKAKKAKEAAEKAKKAKKKCTGDCAAKRYERPSGYRKGVRDKVWHKAKGKDGKVRDPVTKKEIKPGDKWDMGHKPGYEFRKHQQSAQQRGISRKEFLDEHNNPSHYRPELPSSNRGHAGELKTGDWLGF</sequence>
<name>A0A4R5UAR4_9HYPH</name>
<keyword evidence="5" id="KW-1185">Reference proteome</keyword>